<comment type="caution">
    <text evidence="2">The sequence shown here is derived from an EMBL/GenBank/DDBJ whole genome shotgun (WGS) entry which is preliminary data.</text>
</comment>
<keyword evidence="3" id="KW-1185">Reference proteome</keyword>
<feature type="signal peptide" evidence="1">
    <location>
        <begin position="1"/>
        <end position="21"/>
    </location>
</feature>
<proteinExistence type="predicted"/>
<feature type="chain" id="PRO_5004128646" description="Nuclease" evidence="1">
    <location>
        <begin position="22"/>
        <end position="230"/>
    </location>
</feature>
<dbReference type="Proteomes" id="UP000013047">
    <property type="component" value="Unassembled WGS sequence"/>
</dbReference>
<accession>N6YRD9</accession>
<dbReference type="AlphaFoldDB" id="N6YRD9"/>
<sequence>MKILLSALVAGLSMAALPALAAELAPIAPMVPTTSVVPTTPMAQLPAAAAPAQPRIARGLLLLHEGRVFMAPCRDRSYVNVEDVSEGGTVLAALRDFGLAPGNNLYVELMGVQEGGLLRVSGLNFAHAGARCLGEAENEEDWRALGLQAEWAAAAGAGALRVERADAPELRTTYDAVKDDQGARRIEAEGVALSFTPGLCRTGDGKMLTGWRAALVPAAGSALEGCGWER</sequence>
<organism evidence="2 3">
    <name type="scientific">Thauera phenylacetica B4P</name>
    <dbReference type="NCBI Taxonomy" id="1234382"/>
    <lineage>
        <taxon>Bacteria</taxon>
        <taxon>Pseudomonadati</taxon>
        <taxon>Pseudomonadota</taxon>
        <taxon>Betaproteobacteria</taxon>
        <taxon>Rhodocyclales</taxon>
        <taxon>Zoogloeaceae</taxon>
        <taxon>Thauera</taxon>
    </lineage>
</organism>
<evidence type="ECO:0000313" key="3">
    <source>
        <dbReference type="Proteomes" id="UP000013047"/>
    </source>
</evidence>
<gene>
    <name evidence="2" type="ORF">C667_11744</name>
</gene>
<reference evidence="2 3" key="1">
    <citation type="submission" date="2012-09" db="EMBL/GenBank/DDBJ databases">
        <title>Draft Genome Sequences of 6 Strains from Genus Thauera.</title>
        <authorList>
            <person name="Liu B."/>
            <person name="Shapleigh J.P."/>
            <person name="Frostegard A.H."/>
        </authorList>
    </citation>
    <scope>NUCLEOTIDE SEQUENCE [LARGE SCALE GENOMIC DNA]</scope>
    <source>
        <strain evidence="2 3">B4P</strain>
    </source>
</reference>
<dbReference type="RefSeq" id="WP_004363649.1">
    <property type="nucleotide sequence ID" value="NZ_AMXF01000077.1"/>
</dbReference>
<name>N6YRD9_9RHOO</name>
<evidence type="ECO:0008006" key="4">
    <source>
        <dbReference type="Google" id="ProtNLM"/>
    </source>
</evidence>
<dbReference type="EMBL" id="AMXF01000077">
    <property type="protein sequence ID" value="ENO96866.1"/>
    <property type="molecule type" value="Genomic_DNA"/>
</dbReference>
<protein>
    <recommendedName>
        <fullName evidence="4">Nuclease</fullName>
    </recommendedName>
</protein>
<keyword evidence="1" id="KW-0732">Signal</keyword>
<evidence type="ECO:0000313" key="2">
    <source>
        <dbReference type="EMBL" id="ENO96866.1"/>
    </source>
</evidence>
<dbReference type="OrthoDB" id="8776561at2"/>
<evidence type="ECO:0000256" key="1">
    <source>
        <dbReference type="SAM" id="SignalP"/>
    </source>
</evidence>